<dbReference type="OrthoDB" id="272985at2759"/>
<protein>
    <recommendedName>
        <fullName evidence="1">ATP-dependent DNA helicase</fullName>
        <ecNumber evidence="1">5.6.2.3</ecNumber>
    </recommendedName>
</protein>
<dbReference type="Pfam" id="PF05970">
    <property type="entry name" value="PIF1"/>
    <property type="match status" value="1"/>
</dbReference>
<name>A0A4C1YKJ8_EUMVA</name>
<keyword evidence="4" id="KW-1185">Reference proteome</keyword>
<dbReference type="InterPro" id="IPR010285">
    <property type="entry name" value="DNA_helicase_pif1-like_DEAD"/>
</dbReference>
<comment type="cofactor">
    <cofactor evidence="1">
        <name>Mg(2+)</name>
        <dbReference type="ChEBI" id="CHEBI:18420"/>
    </cofactor>
</comment>
<gene>
    <name evidence="3" type="ORF">EVAR_51133_1</name>
</gene>
<keyword evidence="1" id="KW-0067">ATP-binding</keyword>
<evidence type="ECO:0000313" key="3">
    <source>
        <dbReference type="EMBL" id="GBP76648.1"/>
    </source>
</evidence>
<dbReference type="PANTHER" id="PTHR10492:SF57">
    <property type="entry name" value="ATP-DEPENDENT DNA HELICASE"/>
    <property type="match status" value="1"/>
</dbReference>
<evidence type="ECO:0000313" key="4">
    <source>
        <dbReference type="Proteomes" id="UP000299102"/>
    </source>
</evidence>
<keyword evidence="1" id="KW-0347">Helicase</keyword>
<keyword evidence="1" id="KW-0234">DNA repair</keyword>
<accession>A0A4C1YKJ8</accession>
<dbReference type="PANTHER" id="PTHR10492">
    <property type="match status" value="1"/>
</dbReference>
<feature type="domain" description="DNA helicase Pif1-like DEAD-box helicase" evidence="2">
    <location>
        <begin position="1"/>
        <end position="98"/>
    </location>
</feature>
<dbReference type="GO" id="GO:0000723">
    <property type="term" value="P:telomere maintenance"/>
    <property type="evidence" value="ECO:0007669"/>
    <property type="project" value="InterPro"/>
</dbReference>
<keyword evidence="1" id="KW-0227">DNA damage</keyword>
<keyword evidence="1" id="KW-0547">Nucleotide-binding</keyword>
<keyword evidence="1" id="KW-0233">DNA recombination</keyword>
<organism evidence="3 4">
    <name type="scientific">Eumeta variegata</name>
    <name type="common">Bagworm moth</name>
    <name type="synonym">Eumeta japonica</name>
    <dbReference type="NCBI Taxonomy" id="151549"/>
    <lineage>
        <taxon>Eukaryota</taxon>
        <taxon>Metazoa</taxon>
        <taxon>Ecdysozoa</taxon>
        <taxon>Arthropoda</taxon>
        <taxon>Hexapoda</taxon>
        <taxon>Insecta</taxon>
        <taxon>Pterygota</taxon>
        <taxon>Neoptera</taxon>
        <taxon>Endopterygota</taxon>
        <taxon>Lepidoptera</taxon>
        <taxon>Glossata</taxon>
        <taxon>Ditrysia</taxon>
        <taxon>Tineoidea</taxon>
        <taxon>Psychidae</taxon>
        <taxon>Oiketicinae</taxon>
        <taxon>Eumeta</taxon>
    </lineage>
</organism>
<dbReference type="AlphaFoldDB" id="A0A4C1YKJ8"/>
<dbReference type="EC" id="5.6.2.3" evidence="1"/>
<dbReference type="GO" id="GO:0006281">
    <property type="term" value="P:DNA repair"/>
    <property type="evidence" value="ECO:0007669"/>
    <property type="project" value="UniProtKB-KW"/>
</dbReference>
<evidence type="ECO:0000256" key="1">
    <source>
        <dbReference type="RuleBase" id="RU363044"/>
    </source>
</evidence>
<dbReference type="GO" id="GO:0006310">
    <property type="term" value="P:DNA recombination"/>
    <property type="evidence" value="ECO:0007669"/>
    <property type="project" value="UniProtKB-KW"/>
</dbReference>
<proteinExistence type="inferred from homology"/>
<dbReference type="GO" id="GO:0043139">
    <property type="term" value="F:5'-3' DNA helicase activity"/>
    <property type="evidence" value="ECO:0007669"/>
    <property type="project" value="UniProtKB-EC"/>
</dbReference>
<comment type="caution">
    <text evidence="3">The sequence shown here is derived from an EMBL/GenBank/DDBJ whole genome shotgun (WGS) entry which is preliminary data.</text>
</comment>
<dbReference type="GO" id="GO:0016887">
    <property type="term" value="F:ATP hydrolysis activity"/>
    <property type="evidence" value="ECO:0007669"/>
    <property type="project" value="RHEA"/>
</dbReference>
<reference evidence="3 4" key="1">
    <citation type="journal article" date="2019" name="Commun. Biol.">
        <title>The bagworm genome reveals a unique fibroin gene that provides high tensile strength.</title>
        <authorList>
            <person name="Kono N."/>
            <person name="Nakamura H."/>
            <person name="Ohtoshi R."/>
            <person name="Tomita M."/>
            <person name="Numata K."/>
            <person name="Arakawa K."/>
        </authorList>
    </citation>
    <scope>NUCLEOTIDE SEQUENCE [LARGE SCALE GENOMIC DNA]</scope>
</reference>
<comment type="similarity">
    <text evidence="1">Belongs to the helicase family.</text>
</comment>
<dbReference type="STRING" id="151549.A0A4C1YKJ8"/>
<dbReference type="Proteomes" id="UP000299102">
    <property type="component" value="Unassembled WGS sequence"/>
</dbReference>
<comment type="catalytic activity">
    <reaction evidence="1">
        <text>ATP + H2O = ADP + phosphate + H(+)</text>
        <dbReference type="Rhea" id="RHEA:13065"/>
        <dbReference type="ChEBI" id="CHEBI:15377"/>
        <dbReference type="ChEBI" id="CHEBI:15378"/>
        <dbReference type="ChEBI" id="CHEBI:30616"/>
        <dbReference type="ChEBI" id="CHEBI:43474"/>
        <dbReference type="ChEBI" id="CHEBI:456216"/>
        <dbReference type="EC" id="5.6.2.3"/>
    </reaction>
</comment>
<sequence length="119" mass="13608">MSHKKALEAFYHKLRNLRGNTRFVGGSLILFSGDFRQTLLVIPRSTPTDELNPYLNSSVLWRHLHKLTLKTNMRVQQQRDASAGNFAKQLMDIGNEWIQIDESSNVSPCHQTSVRSLKA</sequence>
<dbReference type="EMBL" id="BGZK01001297">
    <property type="protein sequence ID" value="GBP76648.1"/>
    <property type="molecule type" value="Genomic_DNA"/>
</dbReference>
<dbReference type="GO" id="GO:0005524">
    <property type="term" value="F:ATP binding"/>
    <property type="evidence" value="ECO:0007669"/>
    <property type="project" value="UniProtKB-KW"/>
</dbReference>
<evidence type="ECO:0000259" key="2">
    <source>
        <dbReference type="Pfam" id="PF05970"/>
    </source>
</evidence>
<keyword evidence="1" id="KW-0378">Hydrolase</keyword>